<dbReference type="AlphaFoldDB" id="A0A0T9Q8R2"/>
<reference evidence="1" key="3">
    <citation type="submission" date="2015-03" db="EMBL/GenBank/DDBJ databases">
        <authorList>
            <person name="Murphy D."/>
        </authorList>
    </citation>
    <scope>NUCLEOTIDE SEQUENCE [LARGE SCALE GENOMIC DNA]</scope>
    <source>
        <strain evidence="1">A125KOH2</strain>
    </source>
</reference>
<gene>
    <name evidence="1" type="ORF">ERS008529_02780</name>
    <name evidence="2" type="ORF">ERS137968_00295</name>
</gene>
<dbReference type="EMBL" id="CWJL01000001">
    <property type="protein sequence ID" value="CRY63564.1"/>
    <property type="molecule type" value="Genomic_DNA"/>
</dbReference>
<accession>A0A0T9Q8R2</accession>
<reference evidence="4" key="2">
    <citation type="submission" date="2015-03" db="EMBL/GenBank/DDBJ databases">
        <authorList>
            <consortium name="Pathogen Informatics"/>
        </authorList>
    </citation>
    <scope>NUCLEOTIDE SEQUENCE [LARGE SCALE GENOMIC DNA]</scope>
    <source>
        <strain evidence="4">A125KOH2</strain>
    </source>
</reference>
<name>A0A0T9Q8R2_9GAMM</name>
<reference evidence="2 3" key="1">
    <citation type="submission" date="2015-03" db="EMBL/GenBank/DDBJ databases">
        <authorList>
            <consortium name="Pathogen Informatics"/>
            <person name="Murphy D."/>
        </authorList>
    </citation>
    <scope>NUCLEOTIDE SEQUENCE [LARGE SCALE GENOMIC DNA]</scope>
    <source>
        <strain evidence="2">Type strain: CIP110230</strain>
        <strain evidence="3">type strain: CIP110230</strain>
    </source>
</reference>
<proteinExistence type="predicted"/>
<dbReference type="Proteomes" id="UP000044625">
    <property type="component" value="Unassembled WGS sequence"/>
</dbReference>
<evidence type="ECO:0000313" key="3">
    <source>
        <dbReference type="Proteomes" id="UP000044625"/>
    </source>
</evidence>
<organism evidence="1 4">
    <name type="scientific">Yersinia pekkanenii</name>
    <dbReference type="NCBI Taxonomy" id="1288385"/>
    <lineage>
        <taxon>Bacteria</taxon>
        <taxon>Pseudomonadati</taxon>
        <taxon>Pseudomonadota</taxon>
        <taxon>Gammaproteobacteria</taxon>
        <taxon>Enterobacterales</taxon>
        <taxon>Yersiniaceae</taxon>
        <taxon>Yersinia</taxon>
    </lineage>
</organism>
<sequence length="38" mass="4313">MFVISLSEAILLFDLCKKSPIPILLKNITYTIADDFLI</sequence>
<dbReference type="EMBL" id="CQAZ01000024">
    <property type="protein sequence ID" value="CNI00728.1"/>
    <property type="molecule type" value="Genomic_DNA"/>
</dbReference>
<keyword evidence="3" id="KW-1185">Reference proteome</keyword>
<protein>
    <submittedName>
        <fullName evidence="1">Uncharacterized protein</fullName>
    </submittedName>
</protein>
<dbReference type="Proteomes" id="UP000045840">
    <property type="component" value="Unassembled WGS sequence"/>
</dbReference>
<evidence type="ECO:0000313" key="4">
    <source>
        <dbReference type="Proteomes" id="UP000045840"/>
    </source>
</evidence>
<evidence type="ECO:0000313" key="2">
    <source>
        <dbReference type="EMBL" id="CRY63564.1"/>
    </source>
</evidence>
<evidence type="ECO:0000313" key="1">
    <source>
        <dbReference type="EMBL" id="CNI00728.1"/>
    </source>
</evidence>